<dbReference type="EMBL" id="JALZWP010000018">
    <property type="protein sequence ID" value="MCL1629918.1"/>
    <property type="molecule type" value="Genomic_DNA"/>
</dbReference>
<comment type="caution">
    <text evidence="1">The sequence shown here is derived from an EMBL/GenBank/DDBJ whole genome shotgun (WGS) entry which is preliminary data.</text>
</comment>
<dbReference type="GO" id="GO:0003677">
    <property type="term" value="F:DNA binding"/>
    <property type="evidence" value="ECO:0007669"/>
    <property type="project" value="UniProtKB-KW"/>
</dbReference>
<dbReference type="SUPFAM" id="SSF46955">
    <property type="entry name" value="Putative DNA-binding domain"/>
    <property type="match status" value="1"/>
</dbReference>
<dbReference type="Gene3D" id="1.10.10.10">
    <property type="entry name" value="Winged helix-like DNA-binding domain superfamily/Winged helix DNA-binding domain"/>
    <property type="match status" value="1"/>
</dbReference>
<gene>
    <name evidence="1" type="ORF">M3N55_14380</name>
</gene>
<protein>
    <submittedName>
        <fullName evidence="1">DNA-binding protein</fullName>
    </submittedName>
</protein>
<dbReference type="InterPro" id="IPR009061">
    <property type="entry name" value="DNA-bd_dom_put_sf"/>
</dbReference>
<reference evidence="1 2" key="1">
    <citation type="submission" date="2022-05" db="EMBL/GenBank/DDBJ databases">
        <title>Seasonal and diel survey of microbial diversity of the Tyrrhenian coast.</title>
        <authorList>
            <person name="Gattoni G."/>
            <person name="Corral P."/>
        </authorList>
    </citation>
    <scope>NUCLEOTIDE SEQUENCE [LARGE SCALE GENOMIC DNA]</scope>
    <source>
        <strain evidence="1 2">V10</strain>
    </source>
</reference>
<evidence type="ECO:0000313" key="2">
    <source>
        <dbReference type="Proteomes" id="UP001202550"/>
    </source>
</evidence>
<sequence>MQSIAPAAQEEPLNLLADWISRDQLARELGLTCDTLSRWEARQIGPACTRIGRKVFYRRDTVRAWLLAQEQQRKDAAKRGASRRAGGRR</sequence>
<evidence type="ECO:0000313" key="1">
    <source>
        <dbReference type="EMBL" id="MCL1629918.1"/>
    </source>
</evidence>
<keyword evidence="1" id="KW-0238">DNA-binding</keyword>
<dbReference type="InterPro" id="IPR036388">
    <property type="entry name" value="WH-like_DNA-bd_sf"/>
</dbReference>
<keyword evidence="2" id="KW-1185">Reference proteome</keyword>
<dbReference type="Proteomes" id="UP001202550">
    <property type="component" value="Unassembled WGS sequence"/>
</dbReference>
<accession>A0ABT0M5I8</accession>
<name>A0ABT0M5I8_9RHOB</name>
<organism evidence="1 2">
    <name type="scientific">Roseinatronobacter domitianus</name>
    <dbReference type="NCBI Taxonomy" id="2940293"/>
    <lineage>
        <taxon>Bacteria</taxon>
        <taxon>Pseudomonadati</taxon>
        <taxon>Pseudomonadota</taxon>
        <taxon>Alphaproteobacteria</taxon>
        <taxon>Rhodobacterales</taxon>
        <taxon>Paracoccaceae</taxon>
        <taxon>Roseinatronobacter</taxon>
    </lineage>
</organism>
<dbReference type="RefSeq" id="WP_249060302.1">
    <property type="nucleotide sequence ID" value="NZ_JALZWP010000018.1"/>
</dbReference>
<proteinExistence type="predicted"/>